<dbReference type="InterPro" id="IPR011042">
    <property type="entry name" value="6-blade_b-propeller_TolB-like"/>
</dbReference>
<organism evidence="1 2">
    <name type="scientific">Brumimicrobium salinarum</name>
    <dbReference type="NCBI Taxonomy" id="2058658"/>
    <lineage>
        <taxon>Bacteria</taxon>
        <taxon>Pseudomonadati</taxon>
        <taxon>Bacteroidota</taxon>
        <taxon>Flavobacteriia</taxon>
        <taxon>Flavobacteriales</taxon>
        <taxon>Crocinitomicaceae</taxon>
        <taxon>Brumimicrobium</taxon>
    </lineage>
</organism>
<reference evidence="1 2" key="1">
    <citation type="submission" date="2017-12" db="EMBL/GenBank/DDBJ databases">
        <title>The draft genome sequence of Brumimicrobium saltpan LHR20.</title>
        <authorList>
            <person name="Do Z.-J."/>
            <person name="Luo H.-R."/>
        </authorList>
    </citation>
    <scope>NUCLEOTIDE SEQUENCE [LARGE SCALE GENOMIC DNA]</scope>
    <source>
        <strain evidence="1 2">LHR20</strain>
    </source>
</reference>
<protein>
    <recommendedName>
        <fullName evidence="3">Bulb-type lectin domain-containing protein</fullName>
    </recommendedName>
</protein>
<dbReference type="PANTHER" id="PTHR35580:SF1">
    <property type="entry name" value="PHYTASE-LIKE DOMAIN-CONTAINING PROTEIN"/>
    <property type="match status" value="1"/>
</dbReference>
<evidence type="ECO:0000313" key="1">
    <source>
        <dbReference type="EMBL" id="PKR81057.1"/>
    </source>
</evidence>
<dbReference type="Pfam" id="PF06739">
    <property type="entry name" value="SBBP"/>
    <property type="match status" value="1"/>
</dbReference>
<dbReference type="SUPFAM" id="SSF101898">
    <property type="entry name" value="NHL repeat"/>
    <property type="match status" value="1"/>
</dbReference>
<accession>A0A2I0R3A7</accession>
<dbReference type="AlphaFoldDB" id="A0A2I0R3A7"/>
<dbReference type="EMBL" id="PJNI01000005">
    <property type="protein sequence ID" value="PKR81057.1"/>
    <property type="molecule type" value="Genomic_DNA"/>
</dbReference>
<evidence type="ECO:0000313" key="2">
    <source>
        <dbReference type="Proteomes" id="UP000236654"/>
    </source>
</evidence>
<dbReference type="InterPro" id="IPR010620">
    <property type="entry name" value="SBBP_repeat"/>
</dbReference>
<evidence type="ECO:0008006" key="3">
    <source>
        <dbReference type="Google" id="ProtNLM"/>
    </source>
</evidence>
<keyword evidence="2" id="KW-1185">Reference proteome</keyword>
<dbReference type="Proteomes" id="UP000236654">
    <property type="component" value="Unassembled WGS sequence"/>
</dbReference>
<feature type="non-terminal residue" evidence="1">
    <location>
        <position position="536"/>
    </location>
</feature>
<gene>
    <name evidence="1" type="ORF">CW751_05590</name>
</gene>
<dbReference type="InterPro" id="IPR052918">
    <property type="entry name" value="Motility_Chemotaxis_Reg"/>
</dbReference>
<proteinExistence type="predicted"/>
<dbReference type="Gene3D" id="2.120.10.30">
    <property type="entry name" value="TolB, C-terminal domain"/>
    <property type="match status" value="1"/>
</dbReference>
<comment type="caution">
    <text evidence="1">The sequence shown here is derived from an EMBL/GenBank/DDBJ whole genome shotgun (WGS) entry which is preliminary data.</text>
</comment>
<name>A0A2I0R3A7_9FLAO</name>
<sequence>MQMSYAQIASLKWAKQQDGNVRAMATDLSGNVFTGGVFAGTADFDPAGSNFNLVSDGGYEGFVSKLDVDGNFQWAFKLGGTSADYVYDVAVDNGGNLYVSGAFQNTVDFDPSVNTVSLTAVDSQDGFVAKYDANGALIWVRQIGGTSQQDAYSVTVDNAGNVYTTGSFYGTVDFDPGAGVENLSAQNAFDAFVLKLDNNGDFIWVRQLKGNSEISAVDIQLDNNDNAFVVGYFHETIDFDPNASNFSMTSSVGFVDAFFMKLDNLGDFVWAKQIGGSGNANTLSISISALGDLYLAGEFKSTADFDPNAGTTNLNSLGNNDAYLAKYDNDGNLVWVNQLGGTDRSAARDIALSANDQVYVTGYFKGTVDFNMGGTPNSVTSNGQNDVFIAQYDDNGVFVDVNGFGSSTGSDIGFTVDVDVNGFVYVGGDFQETVDFDPRVGVNNLTATGTDGFVIKLGDCSNTGTDTQTACESFTWMDGVTYTSSNSTATYTLLNAEGCDSLVTLNLTINQPVNHSESVEACESIVINGTTYTSSQ</sequence>
<dbReference type="PANTHER" id="PTHR35580">
    <property type="entry name" value="CELL SURFACE GLYCOPROTEIN (S-LAYER PROTEIN)-LIKE PROTEIN"/>
    <property type="match status" value="1"/>
</dbReference>